<dbReference type="RefSeq" id="WP_209646981.1">
    <property type="nucleotide sequence ID" value="NZ_JAGINW010000001.1"/>
</dbReference>
<proteinExistence type="predicted"/>
<dbReference type="Proteomes" id="UP001519332">
    <property type="component" value="Unassembled WGS sequence"/>
</dbReference>
<protein>
    <recommendedName>
        <fullName evidence="3">AAA+ ATPase domain-containing protein</fullName>
    </recommendedName>
</protein>
<keyword evidence="2" id="KW-1185">Reference proteome</keyword>
<dbReference type="EMBL" id="JAGINW010000001">
    <property type="protein sequence ID" value="MBP2330361.1"/>
    <property type="molecule type" value="Genomic_DNA"/>
</dbReference>
<evidence type="ECO:0000313" key="1">
    <source>
        <dbReference type="EMBL" id="MBP2330361.1"/>
    </source>
</evidence>
<comment type="caution">
    <text evidence="1">The sequence shown here is derived from an EMBL/GenBank/DDBJ whole genome shotgun (WGS) entry which is preliminary data.</text>
</comment>
<organism evidence="1 2">
    <name type="scientific">Kibdelosporangium banguiense</name>
    <dbReference type="NCBI Taxonomy" id="1365924"/>
    <lineage>
        <taxon>Bacteria</taxon>
        <taxon>Bacillati</taxon>
        <taxon>Actinomycetota</taxon>
        <taxon>Actinomycetes</taxon>
        <taxon>Pseudonocardiales</taxon>
        <taxon>Pseudonocardiaceae</taxon>
        <taxon>Kibdelosporangium</taxon>
    </lineage>
</organism>
<sequence length="353" mass="39017">MLWTTSPDWSDATAELLHRTLQGAIWENAVLVDVWRAVGMAPAEVAWNQPASMIWRTLTRDAFDAGKLEKLIFEVRERIPAVAGKLDRVLAARRVDATWYTPLHRHTAMLVGPGCRRALIDRERLRRSMIRMIKEDFPVLAITGGPGTGKSYSRHLIRHLVHNGEFVAVDVENDWYDDVNAAGLLATLATRLGIPRADGPVEHVEQSRAVRELVHSFVGRFRSLPQRQRWIFIDGLDRPWVRPCVHIAVAQLAKEVEAGQLHDTRLIVTGHPGDFSPDVLEVLLVEPLSGITEGHLREFFTDIATAVGCALEPSELDAMVTGVLAQSDLSDLRAVGAAAGKAAHARFAPEATA</sequence>
<name>A0ABS4U139_9PSEU</name>
<dbReference type="InterPro" id="IPR027417">
    <property type="entry name" value="P-loop_NTPase"/>
</dbReference>
<accession>A0ABS4U139</accession>
<gene>
    <name evidence="1" type="ORF">JOF56_010746</name>
</gene>
<evidence type="ECO:0008006" key="3">
    <source>
        <dbReference type="Google" id="ProtNLM"/>
    </source>
</evidence>
<evidence type="ECO:0000313" key="2">
    <source>
        <dbReference type="Proteomes" id="UP001519332"/>
    </source>
</evidence>
<reference evidence="1 2" key="1">
    <citation type="submission" date="2021-03" db="EMBL/GenBank/DDBJ databases">
        <title>Sequencing the genomes of 1000 actinobacteria strains.</title>
        <authorList>
            <person name="Klenk H.-P."/>
        </authorList>
    </citation>
    <scope>NUCLEOTIDE SEQUENCE [LARGE SCALE GENOMIC DNA]</scope>
    <source>
        <strain evidence="1 2">DSM 46670</strain>
    </source>
</reference>
<dbReference type="SUPFAM" id="SSF52540">
    <property type="entry name" value="P-loop containing nucleoside triphosphate hydrolases"/>
    <property type="match status" value="1"/>
</dbReference>